<dbReference type="OrthoDB" id="196847at2759"/>
<gene>
    <name evidence="2" type="ORF">K504DRAFT_460751</name>
</gene>
<dbReference type="AlphaFoldDB" id="A0A6G1JX96"/>
<evidence type="ECO:0000313" key="3">
    <source>
        <dbReference type="Proteomes" id="UP000799428"/>
    </source>
</evidence>
<evidence type="ECO:0000259" key="1">
    <source>
        <dbReference type="PROSITE" id="PS51186"/>
    </source>
</evidence>
<name>A0A6G1JX96_9PLEO</name>
<reference evidence="2" key="1">
    <citation type="journal article" date="2020" name="Stud. Mycol.">
        <title>101 Dothideomycetes genomes: a test case for predicting lifestyles and emergence of pathogens.</title>
        <authorList>
            <person name="Haridas S."/>
            <person name="Albert R."/>
            <person name="Binder M."/>
            <person name="Bloem J."/>
            <person name="Labutti K."/>
            <person name="Salamov A."/>
            <person name="Andreopoulos B."/>
            <person name="Baker S."/>
            <person name="Barry K."/>
            <person name="Bills G."/>
            <person name="Bluhm B."/>
            <person name="Cannon C."/>
            <person name="Castanera R."/>
            <person name="Culley D."/>
            <person name="Daum C."/>
            <person name="Ezra D."/>
            <person name="Gonzalez J."/>
            <person name="Henrissat B."/>
            <person name="Kuo A."/>
            <person name="Liang C."/>
            <person name="Lipzen A."/>
            <person name="Lutzoni F."/>
            <person name="Magnuson J."/>
            <person name="Mondo S."/>
            <person name="Nolan M."/>
            <person name="Ohm R."/>
            <person name="Pangilinan J."/>
            <person name="Park H.-J."/>
            <person name="Ramirez L."/>
            <person name="Alfaro M."/>
            <person name="Sun H."/>
            <person name="Tritt A."/>
            <person name="Yoshinaga Y."/>
            <person name="Zwiers L.-H."/>
            <person name="Turgeon B."/>
            <person name="Goodwin S."/>
            <person name="Spatafora J."/>
            <person name="Crous P."/>
            <person name="Grigoriev I."/>
        </authorList>
    </citation>
    <scope>NUCLEOTIDE SEQUENCE</scope>
    <source>
        <strain evidence="2">CBS 279.74</strain>
    </source>
</reference>
<dbReference type="PROSITE" id="PS51186">
    <property type="entry name" value="GNAT"/>
    <property type="match status" value="1"/>
</dbReference>
<dbReference type="Gene3D" id="3.40.630.30">
    <property type="match status" value="1"/>
</dbReference>
<evidence type="ECO:0000313" key="2">
    <source>
        <dbReference type="EMBL" id="KAF2704963.1"/>
    </source>
</evidence>
<keyword evidence="3" id="KW-1185">Reference proteome</keyword>
<organism evidence="2 3">
    <name type="scientific">Pleomassaria siparia CBS 279.74</name>
    <dbReference type="NCBI Taxonomy" id="1314801"/>
    <lineage>
        <taxon>Eukaryota</taxon>
        <taxon>Fungi</taxon>
        <taxon>Dikarya</taxon>
        <taxon>Ascomycota</taxon>
        <taxon>Pezizomycotina</taxon>
        <taxon>Dothideomycetes</taxon>
        <taxon>Pleosporomycetidae</taxon>
        <taxon>Pleosporales</taxon>
        <taxon>Pleomassariaceae</taxon>
        <taxon>Pleomassaria</taxon>
    </lineage>
</organism>
<dbReference type="Pfam" id="PF13673">
    <property type="entry name" value="Acetyltransf_10"/>
    <property type="match status" value="1"/>
</dbReference>
<dbReference type="SUPFAM" id="SSF55729">
    <property type="entry name" value="Acyl-CoA N-acyltransferases (Nat)"/>
    <property type="match status" value="1"/>
</dbReference>
<dbReference type="CDD" id="cd04301">
    <property type="entry name" value="NAT_SF"/>
    <property type="match status" value="1"/>
</dbReference>
<protein>
    <recommendedName>
        <fullName evidence="1">N-acetyltransferase domain-containing protein</fullName>
    </recommendedName>
</protein>
<dbReference type="InterPro" id="IPR000182">
    <property type="entry name" value="GNAT_dom"/>
</dbReference>
<dbReference type="Proteomes" id="UP000799428">
    <property type="component" value="Unassembled WGS sequence"/>
</dbReference>
<dbReference type="PANTHER" id="PTHR42791">
    <property type="entry name" value="GNAT FAMILY ACETYLTRANSFERASE"/>
    <property type="match status" value="1"/>
</dbReference>
<feature type="domain" description="N-acetyltransferase" evidence="1">
    <location>
        <begin position="117"/>
        <end position="255"/>
    </location>
</feature>
<dbReference type="GO" id="GO:0016747">
    <property type="term" value="F:acyltransferase activity, transferring groups other than amino-acyl groups"/>
    <property type="evidence" value="ECO:0007669"/>
    <property type="project" value="InterPro"/>
</dbReference>
<proteinExistence type="predicted"/>
<dbReference type="EMBL" id="MU005780">
    <property type="protein sequence ID" value="KAF2704963.1"/>
    <property type="molecule type" value="Genomic_DNA"/>
</dbReference>
<sequence>MAQEKADFIEIQTPEGTQQTMPVEPENRFSASHVTISLCEVKDVDRVAEGLYACFPESWWAIKEPLELRPLEQITRQTRLAARLRPSFSCPEMKWIKATLNSTGEIIGVAGWMVPGAPVHNIWRKSAAAFYGWQDKFGWTDDEFEEWWQGPALDWDEEFEKNDGYRKELLGDEPHWYLTPLLTFPEHQGKGVGKRLLDWAIDQADATDPVTPMYLESAPTAKAVYMHVGFVEQSAGYNFLRRGPLVAKETSKDKAEKLQVKVEEKKSAEV</sequence>
<dbReference type="InterPro" id="IPR016181">
    <property type="entry name" value="Acyl_CoA_acyltransferase"/>
</dbReference>
<dbReference type="PANTHER" id="PTHR42791:SF2">
    <property type="entry name" value="N-ACETYLTRANSFERASE DOMAIN-CONTAINING PROTEIN"/>
    <property type="match status" value="1"/>
</dbReference>
<dbReference type="InterPro" id="IPR052523">
    <property type="entry name" value="Trichothecene_AcTrans"/>
</dbReference>
<accession>A0A6G1JX96</accession>